<evidence type="ECO:0000313" key="4">
    <source>
        <dbReference type="Proteomes" id="UP000230447"/>
    </source>
</evidence>
<organism evidence="3 4">
    <name type="scientific">bacterium (Candidatus Gribaldobacteria) CG23_combo_of_CG06-09_8_20_14_all_37_87_8</name>
    <dbReference type="NCBI Taxonomy" id="2014278"/>
    <lineage>
        <taxon>Bacteria</taxon>
        <taxon>Candidatus Gribaldobacteria</taxon>
    </lineage>
</organism>
<dbReference type="Gene3D" id="3.40.50.720">
    <property type="entry name" value="NAD(P)-binding Rossmann-like Domain"/>
    <property type="match status" value="1"/>
</dbReference>
<proteinExistence type="inferred from homology"/>
<dbReference type="Gene3D" id="3.90.25.10">
    <property type="entry name" value="UDP-galactose 4-epimerase, domain 1"/>
    <property type="match status" value="1"/>
</dbReference>
<gene>
    <name evidence="3" type="ORF">COX24_02020</name>
</gene>
<comment type="similarity">
    <text evidence="1">Belongs to the NAD(P)-dependent epimerase/dehydratase family.</text>
</comment>
<dbReference type="Pfam" id="PF01370">
    <property type="entry name" value="Epimerase"/>
    <property type="match status" value="1"/>
</dbReference>
<dbReference type="Proteomes" id="UP000230447">
    <property type="component" value="Unassembled WGS sequence"/>
</dbReference>
<sequence>MNKVIVTGGAGFIGSHLVDKLIEEGNEVVIIDNLSTGKKENINEKAKLVVADICDLEAIKPHFEGVDFVFHLAAVPRVLVSVENPILTSKVNIMGTINVFEASRMAKVKRVISTSSSSVYGNQDKLPLKEEMLPNPVSPYGLQKLVGEKFAQIYSSLYQMNIVSIRPFNVYGPRVDASSGYSLVLGVFLKQHREGKPLTIHGDGEQTRGYCFVADLVRAFLLASKSEKVKGGEVINAGSDKSYSINYLAGLIGGEKVYGPKRPGDIKHTQADTSKALELLGWQPETGFKEGVEITKEWFEATINLKS</sequence>
<reference evidence="3 4" key="1">
    <citation type="submission" date="2017-09" db="EMBL/GenBank/DDBJ databases">
        <title>Depth-based differentiation of microbial function through sediment-hosted aquifers and enrichment of novel symbionts in the deep terrestrial subsurface.</title>
        <authorList>
            <person name="Probst A.J."/>
            <person name="Ladd B."/>
            <person name="Jarett J.K."/>
            <person name="Geller-Mcgrath D.E."/>
            <person name="Sieber C.M."/>
            <person name="Emerson J.B."/>
            <person name="Anantharaman K."/>
            <person name="Thomas B.C."/>
            <person name="Malmstrom R."/>
            <person name="Stieglmeier M."/>
            <person name="Klingl A."/>
            <person name="Woyke T."/>
            <person name="Ryan C.M."/>
            <person name="Banfield J.F."/>
        </authorList>
    </citation>
    <scope>NUCLEOTIDE SEQUENCE [LARGE SCALE GENOMIC DNA]</scope>
    <source>
        <strain evidence="3">CG23_combo_of_CG06-09_8_20_14_all_37_87_8</strain>
    </source>
</reference>
<dbReference type="SUPFAM" id="SSF51735">
    <property type="entry name" value="NAD(P)-binding Rossmann-fold domains"/>
    <property type="match status" value="1"/>
</dbReference>
<dbReference type="EMBL" id="PCSB01000041">
    <property type="protein sequence ID" value="PIP31727.1"/>
    <property type="molecule type" value="Genomic_DNA"/>
</dbReference>
<dbReference type="AlphaFoldDB" id="A0A2G9ZEZ2"/>
<dbReference type="InterPro" id="IPR036291">
    <property type="entry name" value="NAD(P)-bd_dom_sf"/>
</dbReference>
<feature type="domain" description="NAD-dependent epimerase/dehydratase" evidence="2">
    <location>
        <begin position="4"/>
        <end position="238"/>
    </location>
</feature>
<dbReference type="InterPro" id="IPR001509">
    <property type="entry name" value="Epimerase_deHydtase"/>
</dbReference>
<evidence type="ECO:0000259" key="2">
    <source>
        <dbReference type="Pfam" id="PF01370"/>
    </source>
</evidence>
<dbReference type="PANTHER" id="PTHR43000">
    <property type="entry name" value="DTDP-D-GLUCOSE 4,6-DEHYDRATASE-RELATED"/>
    <property type="match status" value="1"/>
</dbReference>
<name>A0A2G9ZEZ2_9BACT</name>
<comment type="caution">
    <text evidence="3">The sequence shown here is derived from an EMBL/GenBank/DDBJ whole genome shotgun (WGS) entry which is preliminary data.</text>
</comment>
<protein>
    <recommendedName>
        <fullName evidence="2">NAD-dependent epimerase/dehydratase domain-containing protein</fullName>
    </recommendedName>
</protein>
<accession>A0A2G9ZEZ2</accession>
<evidence type="ECO:0000313" key="3">
    <source>
        <dbReference type="EMBL" id="PIP31727.1"/>
    </source>
</evidence>
<evidence type="ECO:0000256" key="1">
    <source>
        <dbReference type="ARBA" id="ARBA00007637"/>
    </source>
</evidence>